<evidence type="ECO:0000313" key="2">
    <source>
        <dbReference type="Proteomes" id="UP000321429"/>
    </source>
</evidence>
<sequence length="185" mass="20305">MYSVQLDNLNNISDYSTNGLKFNNTQYWSQALVRVTGMSSASKFMWSTSDAKPLFNSAGDNKVHEKDTLIVMTLETDITNTSSKTLEFDGMGGYAGGDYGWVIPGNKQIDTRDIDDSTIGQKVQAHKTVEDKDLHVVLSSGKTLKVALKKIPEGTLKIKTAGVSDDSMKQLGGNRVVEMKLPHIK</sequence>
<reference evidence="1 2" key="1">
    <citation type="submission" date="2019-07" db="EMBL/GenBank/DDBJ databases">
        <title>Whole genome shotgun sequence of Lactobacillus siliginis NBRC 101315.</title>
        <authorList>
            <person name="Hosoyama A."/>
            <person name="Uohara A."/>
            <person name="Ohji S."/>
            <person name="Ichikawa N."/>
        </authorList>
    </citation>
    <scope>NUCLEOTIDE SEQUENCE [LARGE SCALE GENOMIC DNA]</scope>
    <source>
        <strain evidence="1 2">NBRC 101315</strain>
    </source>
</reference>
<accession>A0A510VT31</accession>
<dbReference type="AlphaFoldDB" id="A0A510VT31"/>
<organism evidence="1 2">
    <name type="scientific">Furfurilactobacillus siliginis</name>
    <dbReference type="NCBI Taxonomy" id="348151"/>
    <lineage>
        <taxon>Bacteria</taxon>
        <taxon>Bacillati</taxon>
        <taxon>Bacillota</taxon>
        <taxon>Bacilli</taxon>
        <taxon>Lactobacillales</taxon>
        <taxon>Lactobacillaceae</taxon>
        <taxon>Furfurilactobacillus</taxon>
    </lineage>
</organism>
<proteinExistence type="predicted"/>
<dbReference type="Proteomes" id="UP000321429">
    <property type="component" value="Unassembled WGS sequence"/>
</dbReference>
<comment type="caution">
    <text evidence="1">The sequence shown here is derived from an EMBL/GenBank/DDBJ whole genome shotgun (WGS) entry which is preliminary data.</text>
</comment>
<name>A0A510VT31_9LACO</name>
<evidence type="ECO:0000313" key="1">
    <source>
        <dbReference type="EMBL" id="GEK28115.1"/>
    </source>
</evidence>
<gene>
    <name evidence="1" type="ORF">LSI01_04260</name>
</gene>
<dbReference type="EMBL" id="BJUD01000004">
    <property type="protein sequence ID" value="GEK28115.1"/>
    <property type="molecule type" value="Genomic_DNA"/>
</dbReference>
<protein>
    <submittedName>
        <fullName evidence="1">Uncharacterized protein</fullName>
    </submittedName>
</protein>